<evidence type="ECO:0000256" key="2">
    <source>
        <dbReference type="SAM" id="Phobius"/>
    </source>
</evidence>
<evidence type="ECO:0008006" key="5">
    <source>
        <dbReference type="Google" id="ProtNLM"/>
    </source>
</evidence>
<proteinExistence type="predicted"/>
<feature type="transmembrane region" description="Helical" evidence="2">
    <location>
        <begin position="6"/>
        <end position="23"/>
    </location>
</feature>
<dbReference type="RefSeq" id="WP_145444336.1">
    <property type="nucleotide sequence ID" value="NZ_CP036280.1"/>
</dbReference>
<sequence length="169" mass="19251">MEMLKAFLPIAGILFIIMGLYNLRAKKRRSPQKPARDQLEELKQRKAVKDDLTRVMIEVEELTRRFSSQIDAKTIKLERMIQEAEVRIDQLRQLQQQQPTQTPDQPLSPGNQTPDPAETTSPTPPMTDLRNAVHQLADDGLDPIAIAEKLDEHVGKIELILALRSNPTR</sequence>
<evidence type="ECO:0000256" key="1">
    <source>
        <dbReference type="SAM" id="MobiDB-lite"/>
    </source>
</evidence>
<evidence type="ECO:0000313" key="3">
    <source>
        <dbReference type="EMBL" id="QDU70298.1"/>
    </source>
</evidence>
<keyword evidence="2" id="KW-1133">Transmembrane helix</keyword>
<dbReference type="Proteomes" id="UP000320386">
    <property type="component" value="Chromosome"/>
</dbReference>
<gene>
    <name evidence="3" type="ORF">Pan265_01210</name>
</gene>
<evidence type="ECO:0000313" key="4">
    <source>
        <dbReference type="Proteomes" id="UP000320386"/>
    </source>
</evidence>
<dbReference type="KEGG" id="mcad:Pan265_01210"/>
<keyword evidence="4" id="KW-1185">Reference proteome</keyword>
<keyword evidence="2" id="KW-0472">Membrane</keyword>
<dbReference type="EMBL" id="CP036280">
    <property type="protein sequence ID" value="QDU70298.1"/>
    <property type="molecule type" value="Genomic_DNA"/>
</dbReference>
<feature type="region of interest" description="Disordered" evidence="1">
    <location>
        <begin position="90"/>
        <end position="135"/>
    </location>
</feature>
<protein>
    <recommendedName>
        <fullName evidence="5">DUF2802 domain-containing protein</fullName>
    </recommendedName>
</protein>
<accession>A0A518BTJ9</accession>
<dbReference type="AlphaFoldDB" id="A0A518BTJ9"/>
<feature type="compositionally biased region" description="Polar residues" evidence="1">
    <location>
        <begin position="108"/>
        <end position="121"/>
    </location>
</feature>
<dbReference type="OrthoDB" id="9895788at2"/>
<reference evidence="3 4" key="1">
    <citation type="submission" date="2019-02" db="EMBL/GenBank/DDBJ databases">
        <title>Deep-cultivation of Planctomycetes and their phenomic and genomic characterization uncovers novel biology.</title>
        <authorList>
            <person name="Wiegand S."/>
            <person name="Jogler M."/>
            <person name="Boedeker C."/>
            <person name="Pinto D."/>
            <person name="Vollmers J."/>
            <person name="Rivas-Marin E."/>
            <person name="Kohn T."/>
            <person name="Peeters S.H."/>
            <person name="Heuer A."/>
            <person name="Rast P."/>
            <person name="Oberbeckmann S."/>
            <person name="Bunk B."/>
            <person name="Jeske O."/>
            <person name="Meyerdierks A."/>
            <person name="Storesund J.E."/>
            <person name="Kallscheuer N."/>
            <person name="Luecker S."/>
            <person name="Lage O.M."/>
            <person name="Pohl T."/>
            <person name="Merkel B.J."/>
            <person name="Hornburger P."/>
            <person name="Mueller R.-W."/>
            <person name="Bruemmer F."/>
            <person name="Labrenz M."/>
            <person name="Spormann A.M."/>
            <person name="Op den Camp H."/>
            <person name="Overmann J."/>
            <person name="Amann R."/>
            <person name="Jetten M.S.M."/>
            <person name="Mascher T."/>
            <person name="Medema M.H."/>
            <person name="Devos D.P."/>
            <person name="Kaster A.-K."/>
            <person name="Ovreas L."/>
            <person name="Rohde M."/>
            <person name="Galperin M.Y."/>
            <person name="Jogler C."/>
        </authorList>
    </citation>
    <scope>NUCLEOTIDE SEQUENCE [LARGE SCALE GENOMIC DNA]</scope>
    <source>
        <strain evidence="3 4">Pan265</strain>
    </source>
</reference>
<keyword evidence="2" id="KW-0812">Transmembrane</keyword>
<organism evidence="3 4">
    <name type="scientific">Mucisphaera calidilacus</name>
    <dbReference type="NCBI Taxonomy" id="2527982"/>
    <lineage>
        <taxon>Bacteria</taxon>
        <taxon>Pseudomonadati</taxon>
        <taxon>Planctomycetota</taxon>
        <taxon>Phycisphaerae</taxon>
        <taxon>Phycisphaerales</taxon>
        <taxon>Phycisphaeraceae</taxon>
        <taxon>Mucisphaera</taxon>
    </lineage>
</organism>
<feature type="compositionally biased region" description="Low complexity" evidence="1">
    <location>
        <begin position="91"/>
        <end position="107"/>
    </location>
</feature>
<name>A0A518BTJ9_9BACT</name>